<proteinExistence type="predicted"/>
<comment type="caution">
    <text evidence="3">The sequence shown here is derived from an EMBL/GenBank/DDBJ whole genome shotgun (WGS) entry which is preliminary data.</text>
</comment>
<feature type="region of interest" description="Disordered" evidence="1">
    <location>
        <begin position="1"/>
        <end position="32"/>
    </location>
</feature>
<feature type="transmembrane region" description="Helical" evidence="2">
    <location>
        <begin position="110"/>
        <end position="136"/>
    </location>
</feature>
<accession>A0ABS4VKQ2</accession>
<dbReference type="EMBL" id="JAGINU010000001">
    <property type="protein sequence ID" value="MBP2364500.1"/>
    <property type="molecule type" value="Genomic_DNA"/>
</dbReference>
<reference evidence="3 4" key="1">
    <citation type="submission" date="2021-03" db="EMBL/GenBank/DDBJ databases">
        <title>Sequencing the genomes of 1000 actinobacteria strains.</title>
        <authorList>
            <person name="Klenk H.-P."/>
        </authorList>
    </citation>
    <scope>NUCLEOTIDE SEQUENCE [LARGE SCALE GENOMIC DNA]</scope>
    <source>
        <strain evidence="3 4">DSM 45256</strain>
    </source>
</reference>
<name>A0ABS4VKQ2_9PSEU</name>
<feature type="region of interest" description="Disordered" evidence="1">
    <location>
        <begin position="185"/>
        <end position="206"/>
    </location>
</feature>
<dbReference type="InterPro" id="IPR038468">
    <property type="entry name" value="MmpS_C"/>
</dbReference>
<feature type="region of interest" description="Disordered" evidence="1">
    <location>
        <begin position="300"/>
        <end position="320"/>
    </location>
</feature>
<evidence type="ECO:0000313" key="4">
    <source>
        <dbReference type="Proteomes" id="UP001519295"/>
    </source>
</evidence>
<dbReference type="Gene3D" id="2.60.40.2880">
    <property type="entry name" value="MmpS1-5, C-terminal soluble domain"/>
    <property type="match status" value="1"/>
</dbReference>
<dbReference type="Proteomes" id="UP001519295">
    <property type="component" value="Unassembled WGS sequence"/>
</dbReference>
<keyword evidence="2" id="KW-1133">Transmembrane helix</keyword>
<evidence type="ECO:0000256" key="1">
    <source>
        <dbReference type="SAM" id="MobiDB-lite"/>
    </source>
</evidence>
<organism evidence="3 4">
    <name type="scientific">Pseudonocardia parietis</name>
    <dbReference type="NCBI Taxonomy" id="570936"/>
    <lineage>
        <taxon>Bacteria</taxon>
        <taxon>Bacillati</taxon>
        <taxon>Actinomycetota</taxon>
        <taxon>Actinomycetes</taxon>
        <taxon>Pseudonocardiales</taxon>
        <taxon>Pseudonocardiaceae</taxon>
        <taxon>Pseudonocardia</taxon>
    </lineage>
</organism>
<gene>
    <name evidence="3" type="ORF">JOF36_000196</name>
</gene>
<evidence type="ECO:0000256" key="2">
    <source>
        <dbReference type="SAM" id="Phobius"/>
    </source>
</evidence>
<feature type="transmembrane region" description="Helical" evidence="2">
    <location>
        <begin position="80"/>
        <end position="98"/>
    </location>
</feature>
<evidence type="ECO:0000313" key="3">
    <source>
        <dbReference type="EMBL" id="MBP2364500.1"/>
    </source>
</evidence>
<keyword evidence="2" id="KW-0472">Membrane</keyword>
<keyword evidence="4" id="KW-1185">Reference proteome</keyword>
<sequence>MTTPPGPQQGHTAQTVRAAEQQSAPPVPPIPQQWAPAGFAPRPIGWAPVPPPAPRNGLGIAALCLGVVGLLFGLVPFTGFIAFALGAVGAILGLVGFARARRGTATNLKTAVSGTVLSALAIALGIWGMVIVFTGLNQLAEDLQTVPTASAPAVVPQAEAAAPAPVDAPTYEAPGYAAPTYDAPSYEAPSSEIPADETPAYGTPSYGSSSYPLPAYESPAAAGPVSYRLEVTGTAAKMMVGYGTNSASSMSGDYQALPWNTTVEASGDYPSAYLSASSSGPGSITCTITDTTTGDIVSTRTSQSLDDSEYGSAHVSCSTY</sequence>
<evidence type="ECO:0008006" key="5">
    <source>
        <dbReference type="Google" id="ProtNLM"/>
    </source>
</evidence>
<protein>
    <recommendedName>
        <fullName evidence="5">MmpS family membrane protein</fullName>
    </recommendedName>
</protein>
<keyword evidence="2" id="KW-0812">Transmembrane</keyword>